<reference evidence="3" key="3">
    <citation type="submission" date="2018-10" db="EMBL/GenBank/DDBJ databases">
        <authorList>
            <person name="Hovde B."/>
            <person name="Zhang X."/>
        </authorList>
    </citation>
    <scope>NUCLEOTIDE SEQUENCE [LARGE SCALE GENOMIC DNA]</scope>
    <source>
        <strain evidence="3">UTEX 25</strain>
    </source>
</reference>
<dbReference type="GeneID" id="23614890"/>
<protein>
    <submittedName>
        <fullName evidence="2">Uncharacterized protein</fullName>
    </submittedName>
</protein>
<proteinExistence type="predicted"/>
<dbReference type="RefSeq" id="XP_011401714.1">
    <property type="nucleotide sequence ID" value="XM_011403412.1"/>
</dbReference>
<reference evidence="5" key="2">
    <citation type="journal article" date="2018" name="Algal Res.">
        <title>Characterization of plant carbon substrate utilization by Auxenochlorella protothecoides.</title>
        <authorList>
            <person name="Vogler B.W."/>
            <person name="Starkenburg S.R."/>
            <person name="Sudasinghe N."/>
            <person name="Schambach J.Y."/>
            <person name="Rollin J.A."/>
            <person name="Pattathil S."/>
            <person name="Barry A.N."/>
        </authorList>
    </citation>
    <scope>NUCLEOTIDE SEQUENCE [LARGE SCALE GENOMIC DNA]</scope>
    <source>
        <strain evidence="5">UTEX 25</strain>
    </source>
</reference>
<reference evidence="3" key="4">
    <citation type="submission" date="2018-11" db="EMBL/GenBank/DDBJ databases">
        <title>Characterization of plant carbon substrate utilization by Auxenochlorella protothecoides.</title>
        <authorList>
            <person name="Vogler B.W."/>
            <person name="Starkenburg S.R."/>
            <person name="Sudasinghe N."/>
            <person name="Schambach J.Y."/>
            <person name="Rollin J.A."/>
            <person name="Pattathil S."/>
            <person name="Barry A.N."/>
        </authorList>
    </citation>
    <scope>NUCLEOTIDE SEQUENCE [LARGE SCALE GENOMIC DNA]</scope>
    <source>
        <strain evidence="3">UTEX 25</strain>
    </source>
</reference>
<reference evidence="2 4" key="1">
    <citation type="journal article" date="2014" name="BMC Genomics">
        <title>Oil accumulation mechanisms of the oleaginous microalga Chlorella protothecoides revealed through its genome, transcriptomes, and proteomes.</title>
        <authorList>
            <person name="Gao C."/>
            <person name="Wang Y."/>
            <person name="Shen Y."/>
            <person name="Yan D."/>
            <person name="He X."/>
            <person name="Dai J."/>
            <person name="Wu Q."/>
        </authorList>
    </citation>
    <scope>NUCLEOTIDE SEQUENCE [LARGE SCALE GENOMIC DNA]</scope>
    <source>
        <strain evidence="2 4">0710</strain>
    </source>
</reference>
<feature type="region of interest" description="Disordered" evidence="1">
    <location>
        <begin position="179"/>
        <end position="199"/>
    </location>
</feature>
<evidence type="ECO:0000313" key="2">
    <source>
        <dbReference type="EMBL" id="KFM28669.1"/>
    </source>
</evidence>
<evidence type="ECO:0000256" key="1">
    <source>
        <dbReference type="SAM" id="MobiDB-lite"/>
    </source>
</evidence>
<gene>
    <name evidence="3" type="ORF">APUTEX25_000178</name>
    <name evidence="2" type="ORF">F751_3499</name>
</gene>
<evidence type="ECO:0000313" key="3">
    <source>
        <dbReference type="EMBL" id="RMZ55595.1"/>
    </source>
</evidence>
<keyword evidence="4" id="KW-1185">Reference proteome</keyword>
<evidence type="ECO:0000313" key="4">
    <source>
        <dbReference type="Proteomes" id="UP000028924"/>
    </source>
</evidence>
<accession>A0A087SSG5</accession>
<dbReference type="Proteomes" id="UP000028924">
    <property type="component" value="Unassembled WGS sequence"/>
</dbReference>
<name>A0A087SSG5_AUXPR</name>
<dbReference type="KEGG" id="apro:F751_3499"/>
<dbReference type="EMBL" id="QOKY01000160">
    <property type="protein sequence ID" value="RMZ55595.1"/>
    <property type="molecule type" value="Genomic_DNA"/>
</dbReference>
<organism evidence="2 4">
    <name type="scientific">Auxenochlorella protothecoides</name>
    <name type="common">Green microalga</name>
    <name type="synonym">Chlorella protothecoides</name>
    <dbReference type="NCBI Taxonomy" id="3075"/>
    <lineage>
        <taxon>Eukaryota</taxon>
        <taxon>Viridiplantae</taxon>
        <taxon>Chlorophyta</taxon>
        <taxon>core chlorophytes</taxon>
        <taxon>Trebouxiophyceae</taxon>
        <taxon>Chlorellales</taxon>
        <taxon>Chlorellaceae</taxon>
        <taxon>Auxenochlorella</taxon>
    </lineage>
</organism>
<dbReference type="EMBL" id="KL662180">
    <property type="protein sequence ID" value="KFM28669.1"/>
    <property type="molecule type" value="Genomic_DNA"/>
</dbReference>
<dbReference type="AlphaFoldDB" id="A0A087SSG5"/>
<dbReference type="Proteomes" id="UP000279271">
    <property type="component" value="Unassembled WGS sequence"/>
</dbReference>
<evidence type="ECO:0000313" key="5">
    <source>
        <dbReference type="Proteomes" id="UP000279271"/>
    </source>
</evidence>
<sequence>MMQSIAIQKPFVASTTATRVTSRSSARTASTTVCAVRRDNQHAIAKVGMGLAGLLAAAQLATTPAQAFDLGQAINSVGGTDLVEKAKDAVGGSGGVQDLVQQGKDAAQNINAPDLKDAAGKVGEVADKASDKASGLADKIPGVSESNLQNVGSSIKQAGKEAANGNLNEVANDTVDTLGSRLGGGEAKKGTGSNAGKEVASKANDALKEAANQGDSFSGFVGKDTSKDKLGKDAALGGQDRGTGGLFGLFGKKSGAADLKLQGQTALGGAQSQARGVANSAKTAVNDAGTQAKGVAEEVKKTVGGLAKKAGAVEIPHPEVVKSAIKEGKRNLSLTNVKSVVGKVADKVSDKADQVANKAASISPSKGNFSGVAKTAGDSVKDAGRNAKQGFKDAAAQGKDAVKQATQGDDVAVVGEDTPAKIAVEGSRKLLQEQGSLKKLGV</sequence>